<dbReference type="NCBIfam" id="NF047509">
    <property type="entry name" value="Rv3131_FMN_oxido"/>
    <property type="match status" value="1"/>
</dbReference>
<keyword evidence="4" id="KW-1185">Reference proteome</keyword>
<proteinExistence type="predicted"/>
<name>A0A1Q9LR49_9PSEU</name>
<evidence type="ECO:0000313" key="4">
    <source>
        <dbReference type="Proteomes" id="UP000186040"/>
    </source>
</evidence>
<feature type="region of interest" description="Disordered" evidence="1">
    <location>
        <begin position="182"/>
        <end position="212"/>
    </location>
</feature>
<dbReference type="Proteomes" id="UP000186040">
    <property type="component" value="Unassembled WGS sequence"/>
</dbReference>
<dbReference type="InterPro" id="IPR000415">
    <property type="entry name" value="Nitroreductase-like"/>
</dbReference>
<sequence>MDPDLVHDALQLACRAPSVHNTQPWRWLVGEQTLHLVADRSRAVPATDPDGRDLLLSCGAAVHHLGVALTGLGWAHRTHLLPNPSDTDHLAAVEVLAEREPDDADVALAAALTRRRTDRRRYSSWPVPAAYLDNLVQVAAREGALLVALEDPFDLRDLAAVAAEAAVDQERDPSYRREVAAWSGRSPGAEDGVTAAASPAAGTEHEMPNRRFPLGELRSPPTAPGERDASRVLLLATVRDTARDHLRAGAAASAVLLTATGMGLATCPLSQPLEVPLARRVLREGPLDDAAAPHLLLRVGFAPISAEPLPTSLRRPLAEVCRPLPGVSSTC</sequence>
<evidence type="ECO:0000259" key="2">
    <source>
        <dbReference type="Pfam" id="PF00881"/>
    </source>
</evidence>
<dbReference type="SUPFAM" id="SSF55469">
    <property type="entry name" value="FMN-dependent nitroreductase-like"/>
    <property type="match status" value="2"/>
</dbReference>
<comment type="caution">
    <text evidence="3">The sequence shown here is derived from an EMBL/GenBank/DDBJ whole genome shotgun (WGS) entry which is preliminary data.</text>
</comment>
<dbReference type="PANTHER" id="PTHR23026:SF123">
    <property type="entry name" value="NAD(P)H NITROREDUCTASE RV3131-RELATED"/>
    <property type="match status" value="1"/>
</dbReference>
<protein>
    <recommendedName>
        <fullName evidence="2">Nitroreductase domain-containing protein</fullName>
    </recommendedName>
</protein>
<evidence type="ECO:0000313" key="3">
    <source>
        <dbReference type="EMBL" id="OLR94474.1"/>
    </source>
</evidence>
<feature type="domain" description="Nitroreductase" evidence="2">
    <location>
        <begin position="113"/>
        <end position="275"/>
    </location>
</feature>
<reference evidence="3 4" key="1">
    <citation type="submission" date="2016-10" db="EMBL/GenBank/DDBJ databases">
        <title>The Draft Genome Sequence of Actinokineospora bangkokensis 44EHWT reveals the biosynthetic pathway of antifungal compounds Thailandins with unusual extender unit butylmalonyl-CoA.</title>
        <authorList>
            <person name="Greule A."/>
            <person name="Intra B."/>
            <person name="Flemming S."/>
            <person name="Rommel M.G."/>
            <person name="Panbangred W."/>
            <person name="Bechthold A."/>
        </authorList>
    </citation>
    <scope>NUCLEOTIDE SEQUENCE [LARGE SCALE GENOMIC DNA]</scope>
    <source>
        <strain evidence="3 4">44EHW</strain>
    </source>
</reference>
<dbReference type="STRING" id="1193682.BJP25_12045"/>
<dbReference type="EMBL" id="MKQR01000007">
    <property type="protein sequence ID" value="OLR94474.1"/>
    <property type="molecule type" value="Genomic_DNA"/>
</dbReference>
<dbReference type="Pfam" id="PF00881">
    <property type="entry name" value="Nitroreductase"/>
    <property type="match status" value="1"/>
</dbReference>
<dbReference type="GO" id="GO:0016491">
    <property type="term" value="F:oxidoreductase activity"/>
    <property type="evidence" value="ECO:0007669"/>
    <property type="project" value="InterPro"/>
</dbReference>
<dbReference type="OrthoDB" id="8156917at2"/>
<dbReference type="InterPro" id="IPR050627">
    <property type="entry name" value="Nitroreductase/BluB"/>
</dbReference>
<organism evidence="3 4">
    <name type="scientific">Actinokineospora bangkokensis</name>
    <dbReference type="NCBI Taxonomy" id="1193682"/>
    <lineage>
        <taxon>Bacteria</taxon>
        <taxon>Bacillati</taxon>
        <taxon>Actinomycetota</taxon>
        <taxon>Actinomycetes</taxon>
        <taxon>Pseudonocardiales</taxon>
        <taxon>Pseudonocardiaceae</taxon>
        <taxon>Actinokineospora</taxon>
    </lineage>
</organism>
<dbReference type="Gene3D" id="3.40.109.10">
    <property type="entry name" value="NADH Oxidase"/>
    <property type="match status" value="1"/>
</dbReference>
<dbReference type="AlphaFoldDB" id="A0A1Q9LR49"/>
<dbReference type="RefSeq" id="WP_075973854.1">
    <property type="nucleotide sequence ID" value="NZ_MKQR01000007.1"/>
</dbReference>
<dbReference type="InterPro" id="IPR029479">
    <property type="entry name" value="Nitroreductase"/>
</dbReference>
<dbReference type="PANTHER" id="PTHR23026">
    <property type="entry name" value="NADPH NITROREDUCTASE"/>
    <property type="match status" value="1"/>
</dbReference>
<accession>A0A1Q9LR49</accession>
<evidence type="ECO:0000256" key="1">
    <source>
        <dbReference type="SAM" id="MobiDB-lite"/>
    </source>
</evidence>
<gene>
    <name evidence="3" type="ORF">BJP25_12045</name>
</gene>